<dbReference type="SUPFAM" id="SSF56935">
    <property type="entry name" value="Porins"/>
    <property type="match status" value="1"/>
</dbReference>
<keyword evidence="1" id="KW-0732">Signal</keyword>
<reference evidence="2 3" key="1">
    <citation type="submission" date="2017-10" db="EMBL/GenBank/DDBJ databases">
        <title>Coral associated bacteria.</title>
        <authorList>
            <person name="Wang X."/>
        </authorList>
    </citation>
    <scope>NUCLEOTIDE SEQUENCE [LARGE SCALE GENOMIC DNA]</scope>
    <source>
        <strain evidence="2 3">SCSIO 43005</strain>
    </source>
</reference>
<sequence>MRRQFVWSCAISLAVYSGATMADTSLPSVTLNGFGTLGVVHSDVTNADFVADPLASSGAGYSGEWSAEVDSRLGLQTTLAATSSLSATVQVVSEKRFDGSFSPDIEWAYLQYDATPTLSLRAGRMVQGSFMNSEYRKVSFATPWVRPPAEIYRLVPVANFDGVDLRYRYYLGESINDLRLSYGGGSLEYETGDIESSDSWGVSQHTRWGDTTLFASYGEVNVRAQELTQFFDVYRLFGPPGEALADRYEVGGKPVRILSVGVNYDPGSWFVEGEWARLSSSTLLGTIESAHMTAGYRIGQWTPYAGVGRARVLSNRFEPGLPSALYPPPLSDAAVLLNGTLNALLSSSLSQDSSTLGLRWDFRPGMALTVQYDHIDFRSGSPGGLINQQPSFQPGGDMNLFSLALDFVF</sequence>
<evidence type="ECO:0000313" key="2">
    <source>
        <dbReference type="EMBL" id="QHD50208.1"/>
    </source>
</evidence>
<feature type="signal peptide" evidence="1">
    <location>
        <begin position="1"/>
        <end position="22"/>
    </location>
</feature>
<evidence type="ECO:0000256" key="1">
    <source>
        <dbReference type="SAM" id="SignalP"/>
    </source>
</evidence>
<dbReference type="Gene3D" id="2.40.160.10">
    <property type="entry name" value="Porin"/>
    <property type="match status" value="1"/>
</dbReference>
<dbReference type="EMBL" id="CP024621">
    <property type="protein sequence ID" value="QHD50208.1"/>
    <property type="molecule type" value="Genomic_DNA"/>
</dbReference>
<gene>
    <name evidence="2" type="ORF">CTT34_11150</name>
</gene>
<evidence type="ECO:0000313" key="3">
    <source>
        <dbReference type="Proteomes" id="UP000463949"/>
    </source>
</evidence>
<organism evidence="2 3">
    <name type="scientific">Vreelandella aquamarina</name>
    <dbReference type="NCBI Taxonomy" id="77097"/>
    <lineage>
        <taxon>Bacteria</taxon>
        <taxon>Pseudomonadati</taxon>
        <taxon>Pseudomonadota</taxon>
        <taxon>Gammaproteobacteria</taxon>
        <taxon>Oceanospirillales</taxon>
        <taxon>Halomonadaceae</taxon>
        <taxon>Vreelandella</taxon>
    </lineage>
</organism>
<proteinExistence type="predicted"/>
<dbReference type="Proteomes" id="UP000463949">
    <property type="component" value="Chromosome"/>
</dbReference>
<protein>
    <submittedName>
        <fullName evidence="2">Porin</fullName>
    </submittedName>
</protein>
<dbReference type="KEGG" id="hmd:CTT34_11150"/>
<accession>A0A857GLK0</accession>
<dbReference type="InterPro" id="IPR023614">
    <property type="entry name" value="Porin_dom_sf"/>
</dbReference>
<dbReference type="AlphaFoldDB" id="A0A857GLK0"/>
<feature type="chain" id="PRO_5032600693" evidence="1">
    <location>
        <begin position="23"/>
        <end position="409"/>
    </location>
</feature>
<dbReference type="OrthoDB" id="197869at2"/>
<name>A0A857GLK0_9GAMM</name>